<dbReference type="OrthoDB" id="7874397at2"/>
<dbReference type="RefSeq" id="WP_108781346.1">
    <property type="nucleotide sequence ID" value="NZ_OMKW01000001.1"/>
</dbReference>
<accession>A0A2R8A8W1</accession>
<protein>
    <submittedName>
        <fullName evidence="1">Uncharacterized protein</fullName>
    </submittedName>
</protein>
<evidence type="ECO:0000313" key="2">
    <source>
        <dbReference type="Proteomes" id="UP000244932"/>
    </source>
</evidence>
<dbReference type="AlphaFoldDB" id="A0A2R8A8W1"/>
<keyword evidence="2" id="KW-1185">Reference proteome</keyword>
<dbReference type="EMBL" id="OMKW01000001">
    <property type="protein sequence ID" value="SPF28664.1"/>
    <property type="molecule type" value="Genomic_DNA"/>
</dbReference>
<organism evidence="1 2">
    <name type="scientific">Pontivivens insulae</name>
    <dbReference type="NCBI Taxonomy" id="1639689"/>
    <lineage>
        <taxon>Bacteria</taxon>
        <taxon>Pseudomonadati</taxon>
        <taxon>Pseudomonadota</taxon>
        <taxon>Alphaproteobacteria</taxon>
        <taxon>Rhodobacterales</taxon>
        <taxon>Paracoccaceae</taxon>
        <taxon>Pontivivens</taxon>
    </lineage>
</organism>
<gene>
    <name evidence="1" type="ORF">POI8812_00967</name>
</gene>
<proteinExistence type="predicted"/>
<name>A0A2R8A8W1_9RHOB</name>
<evidence type="ECO:0000313" key="1">
    <source>
        <dbReference type="EMBL" id="SPF28664.1"/>
    </source>
</evidence>
<sequence length="163" mass="17764">MSVHDRHISPPPAGGAAVGHLEEMPRIEAAIVCYLRMWCSGEDGRSELALAFYDAGAADVAELMDQFSRLMRGLIDAARRPLQRRHMGCALVSGDESAFAHFVAAAAVGEREDAMLLASHLVLPQAWLPMTMLAEEVGLDLARLHAAAPNYTHQPQQNPRKLN</sequence>
<reference evidence="1 2" key="1">
    <citation type="submission" date="2018-03" db="EMBL/GenBank/DDBJ databases">
        <authorList>
            <person name="Keele B.F."/>
        </authorList>
    </citation>
    <scope>NUCLEOTIDE SEQUENCE [LARGE SCALE GENOMIC DNA]</scope>
    <source>
        <strain evidence="1 2">CeCT 8812</strain>
    </source>
</reference>
<dbReference type="Proteomes" id="UP000244932">
    <property type="component" value="Unassembled WGS sequence"/>
</dbReference>